<feature type="transmembrane region" description="Helical" evidence="4">
    <location>
        <begin position="156"/>
        <end position="176"/>
    </location>
</feature>
<keyword evidence="1 4" id="KW-0812">Transmembrane</keyword>
<dbReference type="Gene3D" id="1.20.1560.10">
    <property type="entry name" value="ABC transporter type 1, transmembrane domain"/>
    <property type="match status" value="1"/>
</dbReference>
<evidence type="ECO:0000256" key="4">
    <source>
        <dbReference type="SAM" id="Phobius"/>
    </source>
</evidence>
<dbReference type="GO" id="GO:0005524">
    <property type="term" value="F:ATP binding"/>
    <property type="evidence" value="ECO:0007669"/>
    <property type="project" value="InterPro"/>
</dbReference>
<dbReference type="Proteomes" id="UP000288805">
    <property type="component" value="Unassembled WGS sequence"/>
</dbReference>
<name>A0A438J5Q7_VITVI</name>
<dbReference type="AlphaFoldDB" id="A0A438J5Q7"/>
<gene>
    <name evidence="5" type="primary">ABCB26_8</name>
    <name evidence="5" type="ORF">CK203_018481</name>
</gene>
<dbReference type="InterPro" id="IPR036640">
    <property type="entry name" value="ABC1_TM_sf"/>
</dbReference>
<keyword evidence="2 4" id="KW-1133">Transmembrane helix</keyword>
<keyword evidence="3 4" id="KW-0472">Membrane</keyword>
<evidence type="ECO:0000313" key="6">
    <source>
        <dbReference type="Proteomes" id="UP000288805"/>
    </source>
</evidence>
<evidence type="ECO:0000313" key="5">
    <source>
        <dbReference type="EMBL" id="RVX04293.1"/>
    </source>
</evidence>
<protein>
    <submittedName>
        <fullName evidence="5">ABC transporter B family member 26, chloroplastic</fullName>
    </submittedName>
</protein>
<reference evidence="5 6" key="1">
    <citation type="journal article" date="2018" name="PLoS Genet.">
        <title>Population sequencing reveals clonal diversity and ancestral inbreeding in the grapevine cultivar Chardonnay.</title>
        <authorList>
            <person name="Roach M.J."/>
            <person name="Johnson D.L."/>
            <person name="Bohlmann J."/>
            <person name="van Vuuren H.J."/>
            <person name="Jones S.J."/>
            <person name="Pretorius I.S."/>
            <person name="Schmidt S.A."/>
            <person name="Borneman A.R."/>
        </authorList>
    </citation>
    <scope>NUCLEOTIDE SEQUENCE [LARGE SCALE GENOMIC DNA]</scope>
    <source>
        <strain evidence="6">cv. Chardonnay</strain>
        <tissue evidence="5">Leaf</tissue>
    </source>
</reference>
<evidence type="ECO:0000256" key="3">
    <source>
        <dbReference type="ARBA" id="ARBA00023136"/>
    </source>
</evidence>
<evidence type="ECO:0000256" key="1">
    <source>
        <dbReference type="ARBA" id="ARBA00022692"/>
    </source>
</evidence>
<dbReference type="EMBL" id="QGNW01000061">
    <property type="protein sequence ID" value="RVX04293.1"/>
    <property type="molecule type" value="Genomic_DNA"/>
</dbReference>
<organism evidence="5 6">
    <name type="scientific">Vitis vinifera</name>
    <name type="common">Grape</name>
    <dbReference type="NCBI Taxonomy" id="29760"/>
    <lineage>
        <taxon>Eukaryota</taxon>
        <taxon>Viridiplantae</taxon>
        <taxon>Streptophyta</taxon>
        <taxon>Embryophyta</taxon>
        <taxon>Tracheophyta</taxon>
        <taxon>Spermatophyta</taxon>
        <taxon>Magnoliopsida</taxon>
        <taxon>eudicotyledons</taxon>
        <taxon>Gunneridae</taxon>
        <taxon>Pentapetalae</taxon>
        <taxon>rosids</taxon>
        <taxon>Vitales</taxon>
        <taxon>Vitaceae</taxon>
        <taxon>Viteae</taxon>
        <taxon>Vitis</taxon>
    </lineage>
</organism>
<feature type="transmembrane region" description="Helical" evidence="4">
    <location>
        <begin position="121"/>
        <end position="144"/>
    </location>
</feature>
<accession>A0A438J5Q7</accession>
<dbReference type="GO" id="GO:0016020">
    <property type="term" value="C:membrane"/>
    <property type="evidence" value="ECO:0007669"/>
    <property type="project" value="InterPro"/>
</dbReference>
<evidence type="ECO:0000256" key="2">
    <source>
        <dbReference type="ARBA" id="ARBA00022989"/>
    </source>
</evidence>
<comment type="caution">
    <text evidence="5">The sequence shown here is derived from an EMBL/GenBank/DDBJ whole genome shotgun (WGS) entry which is preliminary data.</text>
</comment>
<sequence>MAMAMAMALGNPSMALPLRSPFHRKHAFINNTIHGISRFTTNTKLPFFQCTSPPNCRLNSFSTPKSASVNDSPCIIAIRKGLRMTSWWSLSDHADFIMTAKPVTVLRALQRMWDLVAKDRWIIFAAFSALVLAAVSEISIPHFLTASIFSAQSGEIVVFHRNVGLLVFLCFASGICRVL</sequence>
<proteinExistence type="predicted"/>